<reference evidence="2" key="1">
    <citation type="submission" date="2019-07" db="EMBL/GenBank/DDBJ databases">
        <title>Shewanella sp. YLB-08 draft genomic sequence.</title>
        <authorList>
            <person name="Yu L."/>
        </authorList>
    </citation>
    <scope>NUCLEOTIDE SEQUENCE [LARGE SCALE GENOMIC DNA]</scope>
    <source>
        <strain evidence="2">JCM 20706</strain>
    </source>
</reference>
<gene>
    <name evidence="1" type="ORF">FN961_13895</name>
</gene>
<dbReference type="Proteomes" id="UP000318126">
    <property type="component" value="Unassembled WGS sequence"/>
</dbReference>
<evidence type="ECO:0000313" key="2">
    <source>
        <dbReference type="Proteomes" id="UP000318126"/>
    </source>
</evidence>
<name>A0A553JMT0_SHEHA</name>
<dbReference type="Pfam" id="PF11355">
    <property type="entry name" value="DUF3157"/>
    <property type="match status" value="1"/>
</dbReference>
<organism evidence="1 2">
    <name type="scientific">Shewanella hanedai</name>
    <name type="common">Alteromonas hanedai</name>
    <dbReference type="NCBI Taxonomy" id="25"/>
    <lineage>
        <taxon>Bacteria</taxon>
        <taxon>Pseudomonadati</taxon>
        <taxon>Pseudomonadota</taxon>
        <taxon>Gammaproteobacteria</taxon>
        <taxon>Alteromonadales</taxon>
        <taxon>Shewanellaceae</taxon>
        <taxon>Shewanella</taxon>
    </lineage>
</organism>
<keyword evidence="2" id="KW-1185">Reference proteome</keyword>
<dbReference type="InterPro" id="IPR021501">
    <property type="entry name" value="DUF3157"/>
</dbReference>
<dbReference type="RefSeq" id="WP_144040779.1">
    <property type="nucleotide sequence ID" value="NZ_VKGK01000016.1"/>
</dbReference>
<comment type="caution">
    <text evidence="1">The sequence shown here is derived from an EMBL/GenBank/DDBJ whole genome shotgun (WGS) entry which is preliminary data.</text>
</comment>
<evidence type="ECO:0000313" key="1">
    <source>
        <dbReference type="EMBL" id="TRY13767.1"/>
    </source>
</evidence>
<sequence>MKLLNFMFMLVATYLIWFEPMRKTFKTLTGLALFMLVLPAMAAELTTITLDNGAKVKLNDDFTWEYVILETVPSAPEVVIVASPIDSSSQAAQIAAPAAAITSTPTLTANAMSQAALLKVTAKDGVKVSFLNSQWDEDGRLGLTFDLASTSSEHYVLVELAVTLFDDTGKLLKTETIKVWRAIFRMPDTYLRKGQQRESKTFWIEGIDPNLWTKEILSLKIGEMDSRM</sequence>
<dbReference type="AlphaFoldDB" id="A0A553JMT0"/>
<protein>
    <submittedName>
        <fullName evidence="1">DUF3157 family protein</fullName>
    </submittedName>
</protein>
<dbReference type="EMBL" id="VKGK01000016">
    <property type="protein sequence ID" value="TRY13767.1"/>
    <property type="molecule type" value="Genomic_DNA"/>
</dbReference>
<proteinExistence type="predicted"/>
<dbReference type="OrthoDB" id="5593708at2"/>
<accession>A0A553JMT0</accession>